<dbReference type="RefSeq" id="WP_208848032.1">
    <property type="nucleotide sequence ID" value="NZ_JAGGDJ010000007.1"/>
</dbReference>
<evidence type="ECO:0000313" key="6">
    <source>
        <dbReference type="EMBL" id="MBO7745133.1"/>
    </source>
</evidence>
<evidence type="ECO:0000256" key="4">
    <source>
        <dbReference type="ARBA" id="ARBA00025742"/>
    </source>
</evidence>
<keyword evidence="3" id="KW-0408">Iron</keyword>
<accession>A0ABS3WA23</accession>
<dbReference type="Gene3D" id="3.60.21.10">
    <property type="match status" value="1"/>
</dbReference>
<organism evidence="6 7">
    <name type="scientific">Paenibacillus artemisiicola</name>
    <dbReference type="NCBI Taxonomy" id="1172618"/>
    <lineage>
        <taxon>Bacteria</taxon>
        <taxon>Bacillati</taxon>
        <taxon>Bacillota</taxon>
        <taxon>Bacilli</taxon>
        <taxon>Bacillales</taxon>
        <taxon>Paenibacillaceae</taxon>
        <taxon>Paenibacillus</taxon>
    </lineage>
</organism>
<dbReference type="SUPFAM" id="SSF56300">
    <property type="entry name" value="Metallo-dependent phosphatases"/>
    <property type="match status" value="1"/>
</dbReference>
<proteinExistence type="inferred from homology"/>
<keyword evidence="1" id="KW-0479">Metal-binding</keyword>
<comment type="similarity">
    <text evidence="4">Belongs to the cyclic nucleotide phosphodiesterase class-III family.</text>
</comment>
<dbReference type="PANTHER" id="PTHR42988:SF2">
    <property type="entry name" value="CYCLIC NUCLEOTIDE PHOSPHODIESTERASE CBUA0032-RELATED"/>
    <property type="match status" value="1"/>
</dbReference>
<evidence type="ECO:0000259" key="5">
    <source>
        <dbReference type="Pfam" id="PF00149"/>
    </source>
</evidence>
<dbReference type="PANTHER" id="PTHR42988">
    <property type="entry name" value="PHOSPHOHYDROLASE"/>
    <property type="match status" value="1"/>
</dbReference>
<reference evidence="6 7" key="1">
    <citation type="submission" date="2021-03" db="EMBL/GenBank/DDBJ databases">
        <title>Paenibacillus artemisicola MWE-103 whole genome sequence.</title>
        <authorList>
            <person name="Ham Y.J."/>
        </authorList>
    </citation>
    <scope>NUCLEOTIDE SEQUENCE [LARGE SCALE GENOMIC DNA]</scope>
    <source>
        <strain evidence="6 7">MWE-103</strain>
    </source>
</reference>
<feature type="domain" description="Calcineurin-like phosphoesterase" evidence="5">
    <location>
        <begin position="1"/>
        <end position="195"/>
    </location>
</feature>
<evidence type="ECO:0000256" key="3">
    <source>
        <dbReference type="ARBA" id="ARBA00023004"/>
    </source>
</evidence>
<gene>
    <name evidence="6" type="ORF">I8J29_13065</name>
</gene>
<evidence type="ECO:0000256" key="1">
    <source>
        <dbReference type="ARBA" id="ARBA00022723"/>
    </source>
</evidence>
<evidence type="ECO:0000256" key="2">
    <source>
        <dbReference type="ARBA" id="ARBA00022801"/>
    </source>
</evidence>
<sequence length="280" mass="31437">MKLVLLGDLHYHEIDAAVPGLPEAREAYYRTLLDDALNTEADWHVSLGDLTNFGTASELNEVYALLKREDRTFIHVLGNHDVYSQPREEVLRITGQQRYHAIDTEAAMLVFLDTAREMNTADWSGWLDEEQLLWLGAKVAESGTKPLLVFAHHPVYGTTARSELDKASIHPDIDMWRILSQKQGVGVYFNGHTHVDSIAARDNWTFVQLSAGLDLPGYRIVELDGGRIRISAVDVDVEGLLEHGATLHRNMKHFSPNPNARGQETDRQIEIVLPAAAKQQ</sequence>
<name>A0ABS3WA23_9BACL</name>
<dbReference type="EMBL" id="JAGGDJ010000007">
    <property type="protein sequence ID" value="MBO7745133.1"/>
    <property type="molecule type" value="Genomic_DNA"/>
</dbReference>
<protein>
    <submittedName>
        <fullName evidence="6">Metallophosphoesterase</fullName>
    </submittedName>
</protein>
<dbReference type="InterPro" id="IPR029052">
    <property type="entry name" value="Metallo-depent_PP-like"/>
</dbReference>
<comment type="caution">
    <text evidence="6">The sequence shown here is derived from an EMBL/GenBank/DDBJ whole genome shotgun (WGS) entry which is preliminary data.</text>
</comment>
<evidence type="ECO:0000313" key="7">
    <source>
        <dbReference type="Proteomes" id="UP000670947"/>
    </source>
</evidence>
<keyword evidence="7" id="KW-1185">Reference proteome</keyword>
<dbReference type="InterPro" id="IPR004843">
    <property type="entry name" value="Calcineurin-like_PHP"/>
</dbReference>
<keyword evidence="2" id="KW-0378">Hydrolase</keyword>
<dbReference type="InterPro" id="IPR050884">
    <property type="entry name" value="CNP_phosphodiesterase-III"/>
</dbReference>
<dbReference type="Pfam" id="PF00149">
    <property type="entry name" value="Metallophos"/>
    <property type="match status" value="1"/>
</dbReference>
<dbReference type="Proteomes" id="UP000670947">
    <property type="component" value="Unassembled WGS sequence"/>
</dbReference>